<evidence type="ECO:0000256" key="6">
    <source>
        <dbReference type="ARBA" id="ARBA00023121"/>
    </source>
</evidence>
<organism evidence="12">
    <name type="scientific">Absidia glauca</name>
    <name type="common">Pin mould</name>
    <dbReference type="NCBI Taxonomy" id="4829"/>
    <lineage>
        <taxon>Eukaryota</taxon>
        <taxon>Fungi</taxon>
        <taxon>Fungi incertae sedis</taxon>
        <taxon>Mucoromycota</taxon>
        <taxon>Mucoromycotina</taxon>
        <taxon>Mucoromycetes</taxon>
        <taxon>Mucorales</taxon>
        <taxon>Cunninghamellaceae</taxon>
        <taxon>Absidia</taxon>
    </lineage>
</organism>
<comment type="similarity">
    <text evidence="3">Belongs to the sorting nexin family.</text>
</comment>
<dbReference type="OrthoDB" id="205639at2759"/>
<dbReference type="InterPro" id="IPR027267">
    <property type="entry name" value="AH/BAR_dom_sf"/>
</dbReference>
<sequence>MDNDDYDDVRWDDCPTTTSHHYSTVDPMCDDPVERDESPEASTSTTTATTFPPTNDDTNDIPKPMTIWVEDPQKYDTNFIAYLVTTRTSVETFGSSQPKPVRRRFQDFTWLYHSLCLEFPACIIPRLPEKHRLKYIKGDRFDKDFIERRRLGLQWFLNRIARHPLLQQSQSTRIFLESGDFKNDSQMQSKRIPSPGSVFSVFGDTFLKSAKVKKPDDRFVSMKESVEKLQDNLDVVERLYSRIGKRQQGKIGLEQDYLDFSNSIRGLSVLEPKVERKLRQFAETMETYAGCIADLTKNEDITYLNKIHELISYCQATKVIDTFKEPMTDQLQERDQKQVDFEELSTYLQRLGLERERLLHPGQHSGHGGPSLTDFMADKMGEFKGNNLTQTRRERLTRLHFKLEELEQDVSLANDANHTFSSQMIKEYSTFQQTRMVELKQGLAAYADCRVDFYQKGMDLWTSVLPVLSSMNIEQVDDYNGLD</sequence>
<dbReference type="FunCoup" id="A0A163JVP9">
    <property type="interactions" value="251"/>
</dbReference>
<dbReference type="SMART" id="SM00312">
    <property type="entry name" value="PX"/>
    <property type="match status" value="1"/>
</dbReference>
<dbReference type="InParanoid" id="A0A163JVP9"/>
<feature type="compositionally biased region" description="Acidic residues" evidence="10">
    <location>
        <begin position="28"/>
        <end position="39"/>
    </location>
</feature>
<dbReference type="PROSITE" id="PS50195">
    <property type="entry name" value="PX"/>
    <property type="match status" value="1"/>
</dbReference>
<evidence type="ECO:0000313" key="13">
    <source>
        <dbReference type="Proteomes" id="UP000078561"/>
    </source>
</evidence>
<evidence type="ECO:0000256" key="9">
    <source>
        <dbReference type="ARBA" id="ARBA00041273"/>
    </source>
</evidence>
<evidence type="ECO:0000256" key="5">
    <source>
        <dbReference type="ARBA" id="ARBA00022490"/>
    </source>
</evidence>
<dbReference type="GO" id="GO:0034727">
    <property type="term" value="P:piecemeal microautophagy of the nucleus"/>
    <property type="evidence" value="ECO:0007669"/>
    <property type="project" value="TreeGrafter"/>
</dbReference>
<dbReference type="AlphaFoldDB" id="A0A163JVP9"/>
<dbReference type="GO" id="GO:0005769">
    <property type="term" value="C:early endosome"/>
    <property type="evidence" value="ECO:0007669"/>
    <property type="project" value="TreeGrafter"/>
</dbReference>
<evidence type="ECO:0000313" key="12">
    <source>
        <dbReference type="EMBL" id="SAM03824.1"/>
    </source>
</evidence>
<dbReference type="EMBL" id="LT554300">
    <property type="protein sequence ID" value="SAM03824.1"/>
    <property type="molecule type" value="Genomic_DNA"/>
</dbReference>
<reference evidence="12" key="1">
    <citation type="submission" date="2016-04" db="EMBL/GenBank/DDBJ databases">
        <authorList>
            <person name="Evans L.H."/>
            <person name="Alamgir A."/>
            <person name="Owens N."/>
            <person name="Weber N.D."/>
            <person name="Virtaneva K."/>
            <person name="Barbian K."/>
            <person name="Babar A."/>
            <person name="Rosenke K."/>
        </authorList>
    </citation>
    <scope>NUCLEOTIDE SEQUENCE [LARGE SCALE GENOMIC DNA]</scope>
    <source>
        <strain evidence="12">CBS 101.48</strain>
    </source>
</reference>
<evidence type="ECO:0000256" key="1">
    <source>
        <dbReference type="ARBA" id="ARBA00004184"/>
    </source>
</evidence>
<feature type="region of interest" description="Disordered" evidence="10">
    <location>
        <begin position="1"/>
        <end position="61"/>
    </location>
</feature>
<evidence type="ECO:0000256" key="10">
    <source>
        <dbReference type="SAM" id="MobiDB-lite"/>
    </source>
</evidence>
<dbReference type="Proteomes" id="UP000078561">
    <property type="component" value="Unassembled WGS sequence"/>
</dbReference>
<evidence type="ECO:0000256" key="7">
    <source>
        <dbReference type="ARBA" id="ARBA00023136"/>
    </source>
</evidence>
<evidence type="ECO:0000256" key="4">
    <source>
        <dbReference type="ARBA" id="ARBA00022448"/>
    </source>
</evidence>
<name>A0A163JVP9_ABSGL</name>
<dbReference type="GO" id="GO:0032456">
    <property type="term" value="P:endocytic recycling"/>
    <property type="evidence" value="ECO:0007669"/>
    <property type="project" value="TreeGrafter"/>
</dbReference>
<dbReference type="InterPro" id="IPR036871">
    <property type="entry name" value="PX_dom_sf"/>
</dbReference>
<dbReference type="Gene3D" id="3.30.1520.10">
    <property type="entry name" value="Phox-like domain"/>
    <property type="match status" value="1"/>
</dbReference>
<evidence type="ECO:0000256" key="2">
    <source>
        <dbReference type="ARBA" id="ARBA00004496"/>
    </source>
</evidence>
<dbReference type="GO" id="GO:0000407">
    <property type="term" value="C:phagophore assembly site"/>
    <property type="evidence" value="ECO:0007669"/>
    <property type="project" value="TreeGrafter"/>
</dbReference>
<dbReference type="SUPFAM" id="SSF103657">
    <property type="entry name" value="BAR/IMD domain-like"/>
    <property type="match status" value="1"/>
</dbReference>
<dbReference type="Pfam" id="PF00787">
    <property type="entry name" value="PX"/>
    <property type="match status" value="1"/>
</dbReference>
<protein>
    <recommendedName>
        <fullName evidence="8">Sorting nexin-4</fullName>
    </recommendedName>
    <alternativeName>
        <fullName evidence="9">Autophagy-related protein 24</fullName>
    </alternativeName>
</protein>
<keyword evidence="5" id="KW-0963">Cytoplasm</keyword>
<evidence type="ECO:0000259" key="11">
    <source>
        <dbReference type="PROSITE" id="PS50195"/>
    </source>
</evidence>
<keyword evidence="13" id="KW-1185">Reference proteome</keyword>
<evidence type="ECO:0000256" key="3">
    <source>
        <dbReference type="ARBA" id="ARBA00010883"/>
    </source>
</evidence>
<dbReference type="PANTHER" id="PTHR45949:SF2">
    <property type="entry name" value="SORTING NEXIN-4"/>
    <property type="match status" value="1"/>
</dbReference>
<keyword evidence="4" id="KW-0813">Transport</keyword>
<feature type="domain" description="PX" evidence="11">
    <location>
        <begin position="60"/>
        <end position="182"/>
    </location>
</feature>
<evidence type="ECO:0000256" key="8">
    <source>
        <dbReference type="ARBA" id="ARBA00040748"/>
    </source>
</evidence>
<dbReference type="SUPFAM" id="SSF64268">
    <property type="entry name" value="PX domain"/>
    <property type="match status" value="1"/>
</dbReference>
<keyword evidence="7" id="KW-0472">Membrane</keyword>
<keyword evidence="6" id="KW-0446">Lipid-binding</keyword>
<accession>A0A163JVP9</accession>
<proteinExistence type="inferred from homology"/>
<dbReference type="GO" id="GO:0061709">
    <property type="term" value="P:reticulophagy"/>
    <property type="evidence" value="ECO:0007669"/>
    <property type="project" value="TreeGrafter"/>
</dbReference>
<gene>
    <name evidence="12" type="primary">ABSGL_09678.1 scaffold 11583</name>
</gene>
<dbReference type="PANTHER" id="PTHR45949">
    <property type="entry name" value="SORTING NEXIN-4"/>
    <property type="match status" value="1"/>
</dbReference>
<dbReference type="STRING" id="4829.A0A163JVP9"/>
<dbReference type="OMA" id="LHYYEEC"/>
<feature type="compositionally biased region" description="Low complexity" evidence="10">
    <location>
        <begin position="41"/>
        <end position="56"/>
    </location>
</feature>
<dbReference type="Gene3D" id="1.20.1270.60">
    <property type="entry name" value="Arfaptin homology (AH) domain/BAR domain"/>
    <property type="match status" value="1"/>
</dbReference>
<dbReference type="GO" id="GO:0000422">
    <property type="term" value="P:autophagy of mitochondrion"/>
    <property type="evidence" value="ECO:0007669"/>
    <property type="project" value="TreeGrafter"/>
</dbReference>
<dbReference type="InterPro" id="IPR001683">
    <property type="entry name" value="PX_dom"/>
</dbReference>
<comment type="subcellular location">
    <subcellularLocation>
        <location evidence="2">Cytoplasm</location>
    </subcellularLocation>
    <subcellularLocation>
        <location evidence="1">Endomembrane system</location>
        <topology evidence="1">Peripheral membrane protein</topology>
    </subcellularLocation>
</comment>
<dbReference type="GO" id="GO:0015031">
    <property type="term" value="P:protein transport"/>
    <property type="evidence" value="ECO:0007669"/>
    <property type="project" value="TreeGrafter"/>
</dbReference>
<dbReference type="GO" id="GO:0035091">
    <property type="term" value="F:phosphatidylinositol binding"/>
    <property type="evidence" value="ECO:0007669"/>
    <property type="project" value="InterPro"/>
</dbReference>